<evidence type="ECO:0000313" key="2">
    <source>
        <dbReference type="Proteomes" id="UP000179243"/>
    </source>
</evidence>
<name>A0A1F7F7X4_UNCRA</name>
<dbReference type="Proteomes" id="UP000179243">
    <property type="component" value="Unassembled WGS sequence"/>
</dbReference>
<organism evidence="1 2">
    <name type="scientific">Candidatus Raymondbacteria bacterium RIFOXYD12_FULL_49_13</name>
    <dbReference type="NCBI Taxonomy" id="1817890"/>
    <lineage>
        <taxon>Bacteria</taxon>
        <taxon>Raymondiibacteriota</taxon>
    </lineage>
</organism>
<gene>
    <name evidence="1" type="ORF">A2519_07435</name>
</gene>
<dbReference type="InterPro" id="IPR026406">
    <property type="entry name" value="Ver/Plancto_CHP"/>
</dbReference>
<evidence type="ECO:0000313" key="1">
    <source>
        <dbReference type="EMBL" id="OGK02765.1"/>
    </source>
</evidence>
<dbReference type="EMBL" id="MFYX01000102">
    <property type="protein sequence ID" value="OGK02765.1"/>
    <property type="molecule type" value="Genomic_DNA"/>
</dbReference>
<reference evidence="1 2" key="1">
    <citation type="journal article" date="2016" name="Nat. Commun.">
        <title>Thousands of microbial genomes shed light on interconnected biogeochemical processes in an aquifer system.</title>
        <authorList>
            <person name="Anantharaman K."/>
            <person name="Brown C.T."/>
            <person name="Hug L.A."/>
            <person name="Sharon I."/>
            <person name="Castelle C.J."/>
            <person name="Probst A.J."/>
            <person name="Thomas B.C."/>
            <person name="Singh A."/>
            <person name="Wilkins M.J."/>
            <person name="Karaoz U."/>
            <person name="Brodie E.L."/>
            <person name="Williams K.H."/>
            <person name="Hubbard S.S."/>
            <person name="Banfield J.F."/>
        </authorList>
    </citation>
    <scope>NUCLEOTIDE SEQUENCE [LARGE SCALE GENOMIC DNA]</scope>
</reference>
<proteinExistence type="predicted"/>
<protein>
    <submittedName>
        <fullName evidence="1">Uncharacterized protein</fullName>
    </submittedName>
</protein>
<comment type="caution">
    <text evidence="1">The sequence shown here is derived from an EMBL/GenBank/DDBJ whole genome shotgun (WGS) entry which is preliminary data.</text>
</comment>
<sequence>MQTNDTYIRRIETAVAKDPRYKMQAYLFILGGLEYTLKKLSKKGRKADPKKQVTGQELSHGIKEYALAQFGPTAKMVFDHWGIRGSGDFGNIVYNLIDTGLMGKSETDRIEDFNNVFSFEDEFVNNYRFKVDPRRL</sequence>
<accession>A0A1F7F7X4</accession>
<dbReference type="AlphaFoldDB" id="A0A1F7F7X4"/>
<dbReference type="NCBIfam" id="TIGR04138">
    <property type="entry name" value="Plancto_Ver_chp"/>
    <property type="match status" value="1"/>
</dbReference>